<name>A0A1X9PV73_9RHOD</name>
<keyword evidence="3" id="KW-0548">Nucleotidyltransferase</keyword>
<dbReference type="InterPro" id="IPR025960">
    <property type="entry name" value="RVT_N"/>
</dbReference>
<evidence type="ECO:0000259" key="1">
    <source>
        <dbReference type="Pfam" id="PF08388"/>
    </source>
</evidence>
<dbReference type="InterPro" id="IPR013597">
    <property type="entry name" value="Mat_intron_G2"/>
</dbReference>
<dbReference type="GO" id="GO:0003964">
    <property type="term" value="F:RNA-directed DNA polymerase activity"/>
    <property type="evidence" value="ECO:0007669"/>
    <property type="project" value="UniProtKB-KW"/>
</dbReference>
<feature type="domain" description="Reverse transcriptase N-terminal" evidence="2">
    <location>
        <begin position="38"/>
        <end position="115"/>
    </location>
</feature>
<proteinExistence type="predicted"/>
<protein>
    <submittedName>
        <fullName evidence="3">Putative reverse transcriptase/maturase</fullName>
    </submittedName>
</protein>
<dbReference type="Pfam" id="PF08388">
    <property type="entry name" value="GIIM"/>
    <property type="match status" value="1"/>
</dbReference>
<dbReference type="EMBL" id="KY709212">
    <property type="protein sequence ID" value="ARO91370.1"/>
    <property type="molecule type" value="Genomic_DNA"/>
</dbReference>
<evidence type="ECO:0000313" key="3">
    <source>
        <dbReference type="EMBL" id="ARO91370.1"/>
    </source>
</evidence>
<sequence>MKTHHLRNRITSSGISIKHNKRGSKLKSIYYPSKKKEWTNINWSKVNKTIENIRKRIIKLMEKQEGRKIRNLQRLLNKSLSVRLYSVRIVTEPTSKYYITSFKQIWRNNNFKLESALQLRKRLNKHNIQLINKTYSINKYYVKAHYYLIKYASQINLELTIFSFLNINNELDYNTNNLSYNYNYSQLQDLISQINNHKWILTINILYYLKKIQLSWLLNKISVVNKILIELLPLKQFAIRSFINYLKCKLYSEYIQNSKIVKKQCDFNILYFSGNLIVTTTKKKKFKQIATTIKDFFKPKIKITIKNLSISHIKTGFIFKSWHIYKHKNSKIVYSLSKKHIYQHLTEIKNLIKNNDNPVILITKINNKIECWKRSCYKCSNILKTYSFLNKKITKYLLKWGCRRHNHKSKQWIIKRYWKQSNNYWNFFIHNGNQLYLLTSHKTA</sequence>
<evidence type="ECO:0000259" key="2">
    <source>
        <dbReference type="Pfam" id="PF13655"/>
    </source>
</evidence>
<dbReference type="Pfam" id="PF13655">
    <property type="entry name" value="RVT_N"/>
    <property type="match status" value="1"/>
</dbReference>
<feature type="domain" description="Group II intron maturase-specific" evidence="1">
    <location>
        <begin position="345"/>
        <end position="418"/>
    </location>
</feature>
<organism evidence="3">
    <name type="scientific">Rhodochaete parvula</name>
    <dbReference type="NCBI Taxonomy" id="110510"/>
    <lineage>
        <taxon>Eukaryota</taxon>
        <taxon>Rhodophyta</taxon>
        <taxon>Compsopogonophyceae</taxon>
        <taxon>Rhodochaetales</taxon>
        <taxon>Rhodochaetaceae</taxon>
        <taxon>Rhodochaete</taxon>
    </lineage>
</organism>
<keyword evidence="3" id="KW-0934">Plastid</keyword>
<keyword evidence="3" id="KW-0695">RNA-directed DNA polymerase</keyword>
<gene>
    <name evidence="3" type="primary">ycf33</name>
</gene>
<keyword evidence="3" id="KW-0150">Chloroplast</keyword>
<geneLocation type="chloroplast" evidence="3"/>
<keyword evidence="3" id="KW-0808">Transferase</keyword>
<reference evidence="3" key="1">
    <citation type="submission" date="2017-03" db="EMBL/GenBank/DDBJ databases">
        <title>The new red algal subphylum Proteorhodophytina comprises the largest and most divergent plastid genomes known.</title>
        <authorList>
            <person name="Munoz-Gomez S.A."/>
            <person name="Mejia-Franco F.G."/>
            <person name="Durnin K."/>
            <person name="Morgan C."/>
            <person name="Grisdale C.J."/>
            <person name="Archibald J.M."/>
            <person name="Slamovits C.H."/>
        </authorList>
    </citation>
    <scope>NUCLEOTIDE SEQUENCE</scope>
    <source>
        <strain evidence="3">UTEX LB2715</strain>
    </source>
</reference>
<accession>A0A1X9PV73</accession>
<dbReference type="AlphaFoldDB" id="A0A1X9PV73"/>